<keyword evidence="7" id="KW-1185">Reference proteome</keyword>
<dbReference type="InterPro" id="IPR056823">
    <property type="entry name" value="TEN-like_YD-shell"/>
</dbReference>
<feature type="region of interest" description="Disordered" evidence="2">
    <location>
        <begin position="2477"/>
        <end position="2496"/>
    </location>
</feature>
<evidence type="ECO:0000259" key="5">
    <source>
        <dbReference type="Pfam" id="PF25023"/>
    </source>
</evidence>
<dbReference type="Pfam" id="PF05593">
    <property type="entry name" value="RHS_repeat"/>
    <property type="match status" value="9"/>
</dbReference>
<gene>
    <name evidence="6" type="ORF">SAMN02745906_4184</name>
</gene>
<feature type="domain" description="DUF6531" evidence="4">
    <location>
        <begin position="832"/>
        <end position="906"/>
    </location>
</feature>
<evidence type="ECO:0000256" key="3">
    <source>
        <dbReference type="SAM" id="SignalP"/>
    </source>
</evidence>
<feature type="region of interest" description="Disordered" evidence="2">
    <location>
        <begin position="2694"/>
        <end position="2796"/>
    </location>
</feature>
<dbReference type="Pfam" id="PF20148">
    <property type="entry name" value="DUF6531"/>
    <property type="match status" value="1"/>
</dbReference>
<organism evidence="6 7">
    <name type="scientific">Lacrimispora sphenoides JCM 1415</name>
    <dbReference type="NCBI Taxonomy" id="1297793"/>
    <lineage>
        <taxon>Bacteria</taxon>
        <taxon>Bacillati</taxon>
        <taxon>Bacillota</taxon>
        <taxon>Clostridia</taxon>
        <taxon>Lachnospirales</taxon>
        <taxon>Lachnospiraceae</taxon>
        <taxon>Lacrimispora</taxon>
    </lineage>
</organism>
<dbReference type="Pfam" id="PF25023">
    <property type="entry name" value="TEN_YD-shell"/>
    <property type="match status" value="4"/>
</dbReference>
<feature type="compositionally biased region" description="Basic and acidic residues" evidence="2">
    <location>
        <begin position="140"/>
        <end position="158"/>
    </location>
</feature>
<feature type="region of interest" description="Disordered" evidence="2">
    <location>
        <begin position="2652"/>
        <end position="2674"/>
    </location>
</feature>
<feature type="signal peptide" evidence="3">
    <location>
        <begin position="1"/>
        <end position="25"/>
    </location>
</feature>
<evidence type="ECO:0000313" key="7">
    <source>
        <dbReference type="Proteomes" id="UP000198970"/>
    </source>
</evidence>
<dbReference type="InterPro" id="IPR031325">
    <property type="entry name" value="RHS_repeat"/>
</dbReference>
<accession>A0ABY1CGS8</accession>
<evidence type="ECO:0000256" key="2">
    <source>
        <dbReference type="SAM" id="MobiDB-lite"/>
    </source>
</evidence>
<dbReference type="PANTHER" id="PTHR32305">
    <property type="match status" value="1"/>
</dbReference>
<name>A0ABY1CGS8_9FIRM</name>
<dbReference type="PANTHER" id="PTHR32305:SF15">
    <property type="entry name" value="PROTEIN RHSA-RELATED"/>
    <property type="match status" value="1"/>
</dbReference>
<feature type="compositionally biased region" description="Polar residues" evidence="2">
    <location>
        <begin position="123"/>
        <end position="139"/>
    </location>
</feature>
<dbReference type="SUPFAM" id="SSF63829">
    <property type="entry name" value="Calcium-dependent phosphotriesterase"/>
    <property type="match status" value="1"/>
</dbReference>
<feature type="region of interest" description="Disordered" evidence="2">
    <location>
        <begin position="970"/>
        <end position="992"/>
    </location>
</feature>
<keyword evidence="3" id="KW-0732">Signal</keyword>
<proteinExistence type="predicted"/>
<feature type="domain" description="Teneurin-like YD-shell" evidence="5">
    <location>
        <begin position="1843"/>
        <end position="1970"/>
    </location>
</feature>
<evidence type="ECO:0000256" key="1">
    <source>
        <dbReference type="ARBA" id="ARBA00022737"/>
    </source>
</evidence>
<evidence type="ECO:0000313" key="6">
    <source>
        <dbReference type="EMBL" id="SEU03359.1"/>
    </source>
</evidence>
<dbReference type="InterPro" id="IPR050708">
    <property type="entry name" value="T6SS_VgrG/RHS"/>
</dbReference>
<dbReference type="InterPro" id="IPR006530">
    <property type="entry name" value="YD"/>
</dbReference>
<dbReference type="SUPFAM" id="SSF69322">
    <property type="entry name" value="Tricorn protease domain 2"/>
    <property type="match status" value="1"/>
</dbReference>
<dbReference type="Gene3D" id="2.180.10.10">
    <property type="entry name" value="RHS repeat-associated core"/>
    <property type="match status" value="10"/>
</dbReference>
<feature type="compositionally biased region" description="Low complexity" evidence="2">
    <location>
        <begin position="2718"/>
        <end position="2739"/>
    </location>
</feature>
<keyword evidence="1" id="KW-0677">Repeat</keyword>
<feature type="domain" description="Teneurin-like YD-shell" evidence="5">
    <location>
        <begin position="1645"/>
        <end position="1800"/>
    </location>
</feature>
<feature type="chain" id="PRO_5046249132" evidence="3">
    <location>
        <begin position="26"/>
        <end position="3284"/>
    </location>
</feature>
<dbReference type="Proteomes" id="UP000198970">
    <property type="component" value="Chromosome I"/>
</dbReference>
<dbReference type="InterPro" id="IPR045351">
    <property type="entry name" value="DUF6531"/>
</dbReference>
<feature type="region of interest" description="Disordered" evidence="2">
    <location>
        <begin position="65"/>
        <end position="170"/>
    </location>
</feature>
<feature type="compositionally biased region" description="Low complexity" evidence="2">
    <location>
        <begin position="2660"/>
        <end position="2674"/>
    </location>
</feature>
<feature type="compositionally biased region" description="Low complexity" evidence="2">
    <location>
        <begin position="2747"/>
        <end position="2788"/>
    </location>
</feature>
<feature type="compositionally biased region" description="Acidic residues" evidence="2">
    <location>
        <begin position="2695"/>
        <end position="2705"/>
    </location>
</feature>
<sequence length="3284" mass="363952">MRGKRRRFVKQLFSYLLCVSMVAPGMTPIVSFGAEYINNRPRYVDFASPEALTLEELGFDQNETEAAVAEDDASETAATDPSDETNTAETPEVEESHEAETSPAGTDEEETSPADTDGKASGTEASGTEETGKSDSGSEGTKEENGTSLTEENKKVDITLEEQEETREPELYYDYDQYIDEPEGQLVQFNESYRTYRTGEGQYVTVAGGYSGLYRDENGVVGQIDNSLTETEEEYTVGTPSSALPRSRAKTVAGYGNSAGSSRVLFPEKINTSQGVSIEREGHRIELIPSGGSFKKSAVSDNTIRYSDVYPGVDYQYSLVGNTLKEDIILLEKTERNQFSFSIKTGGLKAAQEKNTIILYSDNKRQPEFVLEAPLMIDADGKTSEDLVMKLSGEEGSYRATVTADKKWLQDEDRSYPVRIDPSAVNMVPSEFVLVNVADGQPSKFLGNMGPMYAGYREGFGNMRTYIAINGDWTQVMGQAVCTQATFRIGTQTGNGVGKTRIELRAPGKEWNATTLTWNQLKEPLPELIDVLDSPGPDQTLEYDITAMMQSWMTGSRLQAGLELQAANEPKSEAQAPLRMPAESFYNRDHTAMGPRIDISWEGELLGDLALLDINALTAQVNPAVKESESGGRTTMGVLAHGISQAGSKVTWELREMDHEAAKDVVTAEDSYTSPDFSKEIAFIEAFNSQAKTGNWQSQALESGLILKTDTIYQVMAVAEGVVLEEDPETGEMVPGEETATSEEKLSDEFLLYEVLSLDLLTRIADHYGVEEKTIQKDNRLSNGLTFSGDILFIRNPQQSAPYTPKPLTDAEQMMIDMLLNGMGKDCVFSHEPINMNTGDFFMQQTDAELEELGGIFAFQRSYNSIAAHFLSEFGIGWSSPFGQRLTVRYNGDILYRKDDGGAINFAKQSDGSYQAPDGYDMVLVSADSIDLETADIPSEDEEEGTPSEASIKTYARNFSFLEDGPAVMTEEAEEAEEDGEEEEEEDNRVPEATAWELKKSDGTVLTFDARGLLRYVTDRKGYRTVLLYDENDDVRQIRTPSGKLFDLTADEYHRITSVTLPNGGIITYGYDESHNLISVTDPEGGVRRYEYDDTHHMTAWYDENGSRIVENVYDKDGRVTSQTDALGNTTNLAYENGCTVSTDNRGNVTRYYMDSRRRISRIEYPDGSSESTIYTEDNRVAGRTDERGVTTSYTYDKNGNILTETRGDGSQASYTYNDLNLPLTAADYEGNVTTFTYDESGNLLSMTDGEDNTVHYTYDELNRMVSIKDANGGTHKFTYDGAVVASMTDGEGYIWTFAYDDMNHVLEASDPLGNTKSYEYNLKGWRTSETEKDGGTTKYEFDAVGTVLSITDAMGEETAFNYDKMYNILSGRDALGNTLDYVYDENYNKIKERDAKGGETHYTYDSRNRLIKTTDVLGQEIAYELDGKGNILKTTDRRGNIRSTLYHTILNLPVLKKDALGNETYYSYDHNGNLKKVTYPDGTSISYTYDRAGRMVSTTAQNGLVTKLSYDGNGNIIRINDDETRVYQFKYDLNNRIVRAEDPLGGITLYSYDGAGNQKKVTDAESNATGYAYDAAGRLKEVTDALNGSVTAEYDLNGNTLKTTDQNGTSTSYHYDVIGQVLAEVDAAGFITAMEYDSLGNVEKVTDALKGETSMEMDALSRTTRMTDAMGHEYKYTYDANGNVIRVLYPDGDSVVMVYDANDRMIKSIDEADVITSYTYDPMGRITEAKDNIGNTMTYEYDESGNLVKQTDTIGRSAVYEYDKFNHLISVTGTDLATTRYGYDALDRLTEVTDPEGKQTSYEYDKVGNLVKTRSPGEAVYTYAYDAINRLTKKVNPLGAATTFQYDAKGNLTGTVDGEGAENSYVYDATNRLTTFIDGRGNGTAYEYDELSRLLSYTTAEGNKQEYRYDADSNLTKVKDANGLITEYQYDVMGNLVKSISPKGAVTAYTYDKHDEVTSITDPAGNVTAYEVDLNRQVLSRQEKNGGTYSYSYDAVHRLTGVKTPLGLSRSFTYDVADNIVTDTDTLGRTNAYTYDIMHRMTKAVDAKGGETEYGYDVRGNRNAVTDALGYTWNYRYDKIDQLTASVDPEGKATEVAYNLVGEIASVTKPGERTTSFGYDKNYNRTAITDPKGYIYEYTYDKDNRLTDTKDPLAQTGHITYDKGSRVTSVKDKMGLTESYTYDPHGNVLSVQVTNGLMTRFSYDILDHLVKVTMPSNLTTTYAYDVMGNVTAMTDTMKRTTAYTYDLEGNMTSLVNAEGRKEQSAYDAGGRIISHTTNSGDTIRYDYDKLNDLVEKSYEDANGQKQAEGVVYGYDALGQRVSMMDTTGESTYEYDSLGRITKVTSGSGQATTYAYDGADQLESITYPDGKSVHYQYDKNDNITKVTGRDGTVTSYIYDAINRVTEIHRPNGISTYNTYNARDQITEMKNLCDEDGWIASEYHYTYDDRGFIVGEDVVESLYAYAWDDKHDGRHENGKHDDLYPHGDTHNNKHDKDAKDNYQIIGTKRTFEYDDDGKLLKATEEEERQGTYVYTYRYDDMGNRTFYSKTRNGTVLESAEYTYNASNQKISAKLYDGKKNTTMKYEYDADGNLISETGKKGTDKVELTYDYTVENRLKAVFDADELLVAAAYDGDGNRLFQLNYNLHTDDDWKGNSGNGNGNNKDNTGSGNSGTSVASGISGVLASIVEFFTGTGEEPEAEPETQEESNGNKNKDKGNDGNATNNGKGNGNGKDNSSGNNGNSGNGNNGNDSGNSGNGNAETESSNNGTETANGSGNTNNTGGSQNQSGILMPQKPVSDVEQGLIDLIKTTGKYKNYELIEYVNDVNREYTEVLIEVNIDGEMDTAYTYGIERLAIERFTGWTGYYTNDPRGSVTGVTDSEGTLWKSYRYSPTGDINFGKPEYNNVYSYNAEDYNPNLEFQYLRSRYYDVERGDFLTEDTYLGQITDPLSLNRYNYVKGSAPNYVDPNGMYSVPKSAASYDSKKEDTYGNQKVGSEYAATGVKYANLKDINRMQEEAVDNLTRLMNLAKNSSMAKYCQIFNAGKQLGGSTFWKILDRETIGKIYVLFGDTSRYNYTDKQFWEDSDRIWKNIIEKIYGPGTQDASELKKLRKIYEAGIDVGYGLGLTMLLSFLSSKGKQSVSGGDYKSVLVMDQYGNTYSVMVPQAVIEGGISGELGAGAAILGMTGGKGDSGTKRIDDILEGATETTNNAGKARNFEKTGGFEKTLEDFNSLNPSNVKDIQTKYGPGKVGTLSDGTTVVARPGSTTGGPTLEITVSNNKIYKIRY</sequence>
<feature type="domain" description="Teneurin-like YD-shell" evidence="5">
    <location>
        <begin position="2307"/>
        <end position="2402"/>
    </location>
</feature>
<protein>
    <submittedName>
        <fullName evidence="6">RHS repeat-associated core domain-containing protein</fullName>
    </submittedName>
</protein>
<evidence type="ECO:0000259" key="4">
    <source>
        <dbReference type="Pfam" id="PF20148"/>
    </source>
</evidence>
<reference evidence="6 7" key="1">
    <citation type="submission" date="2016-10" db="EMBL/GenBank/DDBJ databases">
        <authorList>
            <person name="Varghese N."/>
            <person name="Submissions S."/>
        </authorList>
    </citation>
    <scope>NUCLEOTIDE SEQUENCE [LARGE SCALE GENOMIC DNA]</scope>
    <source>
        <strain evidence="6 7">ATCC 19403</strain>
    </source>
</reference>
<dbReference type="NCBIfam" id="NF033679">
    <property type="entry name" value="DNRLRE_dom"/>
    <property type="match status" value="1"/>
</dbReference>
<dbReference type="RefSeq" id="WP_115639880.1">
    <property type="nucleotide sequence ID" value="NZ_LT630003.1"/>
</dbReference>
<feature type="domain" description="Teneurin-like YD-shell" evidence="5">
    <location>
        <begin position="2112"/>
        <end position="2233"/>
    </location>
</feature>
<feature type="compositionally biased region" description="Acidic residues" evidence="2">
    <location>
        <begin position="159"/>
        <end position="170"/>
    </location>
</feature>
<feature type="compositionally biased region" description="Acidic residues" evidence="2">
    <location>
        <begin position="971"/>
        <end position="987"/>
    </location>
</feature>
<dbReference type="EMBL" id="LT630003">
    <property type="protein sequence ID" value="SEU03359.1"/>
    <property type="molecule type" value="Genomic_DNA"/>
</dbReference>
<dbReference type="NCBIfam" id="TIGR01643">
    <property type="entry name" value="YD_repeat_2x"/>
    <property type="match status" value="29"/>
</dbReference>